<gene>
    <name evidence="1" type="ORF">WKI68_17390</name>
</gene>
<reference evidence="1 2" key="1">
    <citation type="submission" date="2024-03" db="EMBL/GenBank/DDBJ databases">
        <title>Novel Streptomyces species of biotechnological and ecological value are a feature of Machair soil.</title>
        <authorList>
            <person name="Prole J.R."/>
            <person name="Goodfellow M."/>
            <person name="Allenby N."/>
            <person name="Ward A.C."/>
        </authorList>
    </citation>
    <scope>NUCLEOTIDE SEQUENCE [LARGE SCALE GENOMIC DNA]</scope>
    <source>
        <strain evidence="1 2">MS1.HAVA.3</strain>
    </source>
</reference>
<organism evidence="1 2">
    <name type="scientific">Streptomyces caledonius</name>
    <dbReference type="NCBI Taxonomy" id="3134107"/>
    <lineage>
        <taxon>Bacteria</taxon>
        <taxon>Bacillati</taxon>
        <taxon>Actinomycetota</taxon>
        <taxon>Actinomycetes</taxon>
        <taxon>Kitasatosporales</taxon>
        <taxon>Streptomycetaceae</taxon>
        <taxon>Streptomyces</taxon>
    </lineage>
</organism>
<keyword evidence="2" id="KW-1185">Reference proteome</keyword>
<proteinExistence type="predicted"/>
<comment type="caution">
    <text evidence="1">The sequence shown here is derived from an EMBL/GenBank/DDBJ whole genome shotgun (WGS) entry which is preliminary data.</text>
</comment>
<dbReference type="Proteomes" id="UP001382904">
    <property type="component" value="Unassembled WGS sequence"/>
</dbReference>
<accession>A0ABU8U476</accession>
<evidence type="ECO:0000313" key="1">
    <source>
        <dbReference type="EMBL" id="MEJ8642692.1"/>
    </source>
</evidence>
<sequence length="216" mass="23279">MSMLMRAPKECGSWFWDLDDVAEPGLESALRTAARMGAVLQKHGLLEPASLEWNWFQVGTGGLGLHSRLDLGRRSLEDQALSDDLRACQPGGHPQAEMGGIVVLGSGAWFDASGTRHAEYRLVELMVSPDEIGPSAESSVYHDVWGPCDFWGEPHPAIHANNAPRLASALQELDQVLGVKAEPGDPTYYGRAEGYGLQAPDLIDGRGPDLTDTAFG</sequence>
<name>A0ABU8U476_9ACTN</name>
<dbReference type="EMBL" id="JBBKAM010000002">
    <property type="protein sequence ID" value="MEJ8642692.1"/>
    <property type="molecule type" value="Genomic_DNA"/>
</dbReference>
<evidence type="ECO:0000313" key="2">
    <source>
        <dbReference type="Proteomes" id="UP001382904"/>
    </source>
</evidence>
<protein>
    <submittedName>
        <fullName evidence="1">Uncharacterized protein</fullName>
    </submittedName>
</protein>